<sequence length="48" mass="5267">MPITHPARKQALTDLCSRFEWAADYDVASAATEQIAAEQAAATRDMGW</sequence>
<accession>A0ABS6B3H2</accession>
<dbReference type="RefSeq" id="WP_215918686.1">
    <property type="nucleotide sequence ID" value="NZ_JAHKNI010000006.1"/>
</dbReference>
<dbReference type="Proteomes" id="UP000733379">
    <property type="component" value="Unassembled WGS sequence"/>
</dbReference>
<reference evidence="1 2" key="1">
    <citation type="submission" date="2021-06" db="EMBL/GenBank/DDBJ databases">
        <title>Actinomycetes sequencing.</title>
        <authorList>
            <person name="Shan Q."/>
        </authorList>
    </citation>
    <scope>NUCLEOTIDE SEQUENCE [LARGE SCALE GENOMIC DNA]</scope>
    <source>
        <strain evidence="1 2">NEAU-G5</strain>
    </source>
</reference>
<name>A0ABS6B3H2_9NOCA</name>
<gene>
    <name evidence="1" type="ORF">KO481_19945</name>
</gene>
<dbReference type="EMBL" id="JAHKNI010000006">
    <property type="protein sequence ID" value="MBU3063793.1"/>
    <property type="molecule type" value="Genomic_DNA"/>
</dbReference>
<evidence type="ECO:0000313" key="2">
    <source>
        <dbReference type="Proteomes" id="UP000733379"/>
    </source>
</evidence>
<proteinExistence type="predicted"/>
<comment type="caution">
    <text evidence="1">The sequence shown here is derived from an EMBL/GenBank/DDBJ whole genome shotgun (WGS) entry which is preliminary data.</text>
</comment>
<organism evidence="1 2">
    <name type="scientific">Nocardia albiluteola</name>
    <dbReference type="NCBI Taxonomy" id="2842303"/>
    <lineage>
        <taxon>Bacteria</taxon>
        <taxon>Bacillati</taxon>
        <taxon>Actinomycetota</taxon>
        <taxon>Actinomycetes</taxon>
        <taxon>Mycobacteriales</taxon>
        <taxon>Nocardiaceae</taxon>
        <taxon>Nocardia</taxon>
    </lineage>
</organism>
<keyword evidence="2" id="KW-1185">Reference proteome</keyword>
<evidence type="ECO:0000313" key="1">
    <source>
        <dbReference type="EMBL" id="MBU3063793.1"/>
    </source>
</evidence>
<protein>
    <submittedName>
        <fullName evidence="1">Uncharacterized protein</fullName>
    </submittedName>
</protein>